<keyword evidence="6" id="KW-1185">Reference proteome</keyword>
<feature type="domain" description="HTH rpiR-type" evidence="4">
    <location>
        <begin position="1"/>
        <end position="77"/>
    </location>
</feature>
<dbReference type="PANTHER" id="PTHR30514">
    <property type="entry name" value="GLUCOKINASE"/>
    <property type="match status" value="1"/>
</dbReference>
<dbReference type="CDD" id="cd05013">
    <property type="entry name" value="SIS_RpiR"/>
    <property type="match status" value="1"/>
</dbReference>
<protein>
    <submittedName>
        <fullName evidence="5">Transcriptional regulator, RpiR family</fullName>
    </submittedName>
</protein>
<accession>A0A1I4ZD81</accession>
<reference evidence="5 6" key="1">
    <citation type="submission" date="2016-10" db="EMBL/GenBank/DDBJ databases">
        <authorList>
            <person name="de Groot N.N."/>
        </authorList>
    </citation>
    <scope>NUCLEOTIDE SEQUENCE [LARGE SCALE GENOMIC DNA]</scope>
    <source>
        <strain evidence="5 6">CGMCC 1.9157</strain>
    </source>
</reference>
<keyword evidence="2" id="KW-0238">DNA-binding</keyword>
<dbReference type="InterPro" id="IPR035472">
    <property type="entry name" value="RpiR-like_SIS"/>
</dbReference>
<dbReference type="Pfam" id="PF01418">
    <property type="entry name" value="HTH_6"/>
    <property type="match status" value="1"/>
</dbReference>
<dbReference type="EMBL" id="FOVR01000001">
    <property type="protein sequence ID" value="SFN48262.1"/>
    <property type="molecule type" value="Genomic_DNA"/>
</dbReference>
<organism evidence="5 6">
    <name type="scientific">Cohaesibacter marisflavi</name>
    <dbReference type="NCBI Taxonomy" id="655353"/>
    <lineage>
        <taxon>Bacteria</taxon>
        <taxon>Pseudomonadati</taxon>
        <taxon>Pseudomonadota</taxon>
        <taxon>Alphaproteobacteria</taxon>
        <taxon>Hyphomicrobiales</taxon>
        <taxon>Cohaesibacteraceae</taxon>
    </lineage>
</organism>
<dbReference type="InterPro" id="IPR000281">
    <property type="entry name" value="HTH_RpiR"/>
</dbReference>
<dbReference type="Gene3D" id="1.10.10.10">
    <property type="entry name" value="Winged helix-like DNA-binding domain superfamily/Winged helix DNA-binding domain"/>
    <property type="match status" value="1"/>
</dbReference>
<sequence length="279" mass="32249">MTVRDQIEAHSADFTATERRLSTTLLLDYPFAGLEPIQALAERAQTSAPSISRFVAKIGFQSFQDFQRHLIDELKQIQTSPVERKSMSKPMHGAYMASFLDRVSGILEESTQSISEAQFDRICQMLSDPKRSLYFIGGRMSDTLMQYMSRHLRQIRQKVYHLPSDPEMWPEYLLRMRAKDILVIADFRRYQSNLTHLARKAAEERKAHVVLITDRWMSPVSRNASEILAIPINTDTLWDSYSGAFAVIEATLTNIADSHWETTKQRIEHWDSMRLDFGE</sequence>
<dbReference type="OrthoDB" id="3574600at2"/>
<evidence type="ECO:0000256" key="1">
    <source>
        <dbReference type="ARBA" id="ARBA00023015"/>
    </source>
</evidence>
<dbReference type="RefSeq" id="WP_090067679.1">
    <property type="nucleotide sequence ID" value="NZ_FOVR01000001.1"/>
</dbReference>
<evidence type="ECO:0000313" key="5">
    <source>
        <dbReference type="EMBL" id="SFN48262.1"/>
    </source>
</evidence>
<dbReference type="Gene3D" id="3.40.50.10490">
    <property type="entry name" value="Glucose-6-phosphate isomerase like protein, domain 1"/>
    <property type="match status" value="1"/>
</dbReference>
<evidence type="ECO:0000259" key="4">
    <source>
        <dbReference type="PROSITE" id="PS51071"/>
    </source>
</evidence>
<dbReference type="Pfam" id="PF01380">
    <property type="entry name" value="SIS"/>
    <property type="match status" value="1"/>
</dbReference>
<gene>
    <name evidence="5" type="ORF">SAMN04488056_10151</name>
</gene>
<dbReference type="GO" id="GO:0003677">
    <property type="term" value="F:DNA binding"/>
    <property type="evidence" value="ECO:0007669"/>
    <property type="project" value="UniProtKB-KW"/>
</dbReference>
<evidence type="ECO:0000313" key="6">
    <source>
        <dbReference type="Proteomes" id="UP000199236"/>
    </source>
</evidence>
<dbReference type="PANTHER" id="PTHR30514:SF18">
    <property type="entry name" value="RPIR-FAMILY TRANSCRIPTIONAL REGULATOR"/>
    <property type="match status" value="1"/>
</dbReference>
<dbReference type="InterPro" id="IPR009057">
    <property type="entry name" value="Homeodomain-like_sf"/>
</dbReference>
<dbReference type="InterPro" id="IPR036388">
    <property type="entry name" value="WH-like_DNA-bd_sf"/>
</dbReference>
<dbReference type="InterPro" id="IPR001347">
    <property type="entry name" value="SIS_dom"/>
</dbReference>
<dbReference type="STRING" id="655353.SAMN04488056_10151"/>
<name>A0A1I4ZD81_9HYPH</name>
<dbReference type="GO" id="GO:0097367">
    <property type="term" value="F:carbohydrate derivative binding"/>
    <property type="evidence" value="ECO:0007669"/>
    <property type="project" value="InterPro"/>
</dbReference>
<keyword evidence="3" id="KW-0804">Transcription</keyword>
<dbReference type="InterPro" id="IPR046348">
    <property type="entry name" value="SIS_dom_sf"/>
</dbReference>
<proteinExistence type="predicted"/>
<dbReference type="InterPro" id="IPR047640">
    <property type="entry name" value="RpiR-like"/>
</dbReference>
<evidence type="ECO:0000256" key="3">
    <source>
        <dbReference type="ARBA" id="ARBA00023163"/>
    </source>
</evidence>
<dbReference type="Proteomes" id="UP000199236">
    <property type="component" value="Unassembled WGS sequence"/>
</dbReference>
<dbReference type="SUPFAM" id="SSF46689">
    <property type="entry name" value="Homeodomain-like"/>
    <property type="match status" value="1"/>
</dbReference>
<dbReference type="PROSITE" id="PS51071">
    <property type="entry name" value="HTH_RPIR"/>
    <property type="match status" value="1"/>
</dbReference>
<dbReference type="AlphaFoldDB" id="A0A1I4ZD81"/>
<dbReference type="SUPFAM" id="SSF53697">
    <property type="entry name" value="SIS domain"/>
    <property type="match status" value="1"/>
</dbReference>
<evidence type="ECO:0000256" key="2">
    <source>
        <dbReference type="ARBA" id="ARBA00023125"/>
    </source>
</evidence>
<dbReference type="GO" id="GO:0003700">
    <property type="term" value="F:DNA-binding transcription factor activity"/>
    <property type="evidence" value="ECO:0007669"/>
    <property type="project" value="InterPro"/>
</dbReference>
<keyword evidence="1" id="KW-0805">Transcription regulation</keyword>
<dbReference type="GO" id="GO:1901135">
    <property type="term" value="P:carbohydrate derivative metabolic process"/>
    <property type="evidence" value="ECO:0007669"/>
    <property type="project" value="InterPro"/>
</dbReference>